<keyword evidence="1" id="KW-1133">Transmembrane helix</keyword>
<keyword evidence="1" id="KW-0812">Transmembrane</keyword>
<dbReference type="RefSeq" id="YP_009841672.1">
    <property type="nucleotide sequence ID" value="NC_048734.1"/>
</dbReference>
<accession>A0A3G2KG42</accession>
<evidence type="ECO:0000313" key="2">
    <source>
        <dbReference type="EMBL" id="AYN57954.1"/>
    </source>
</evidence>
<proteinExistence type="predicted"/>
<gene>
    <name evidence="2" type="primary">4</name>
    <name evidence="2" type="ORF">SEA_FOWLMOUTH_4</name>
</gene>
<evidence type="ECO:0000313" key="3">
    <source>
        <dbReference type="Proteomes" id="UP000278789"/>
    </source>
</evidence>
<name>A0A3G2KG42_9CAUD</name>
<evidence type="ECO:0000256" key="1">
    <source>
        <dbReference type="SAM" id="Phobius"/>
    </source>
</evidence>
<organism evidence="2 3">
    <name type="scientific">Mycobacterium phage Fowlmouth</name>
    <dbReference type="NCBI Taxonomy" id="2419978"/>
    <lineage>
        <taxon>Viruses</taxon>
        <taxon>Duplodnaviria</taxon>
        <taxon>Heunggongvirae</taxon>
        <taxon>Uroviricota</taxon>
        <taxon>Caudoviricetes</taxon>
        <taxon>Fowlmouthvirus</taxon>
        <taxon>Fowlmouthvirus fowlmouth</taxon>
    </lineage>
</organism>
<keyword evidence="1" id="KW-0472">Membrane</keyword>
<protein>
    <submittedName>
        <fullName evidence="2">Uncharacterized protein</fullName>
    </submittedName>
</protein>
<reference evidence="2" key="1">
    <citation type="submission" date="2018-09" db="EMBL/GenBank/DDBJ databases">
        <authorList>
            <person name="Bryant B."/>
            <person name="Burch A."/>
            <person name="Dorissaint R."/>
            <person name="Douthitt C."/>
            <person name="Garofalo J."/>
            <person name="Kuiack J."/>
            <person name="Marcillon S."/>
            <person name="Moreno J."/>
            <person name="Norus J."/>
            <person name="Parks M."/>
            <person name="Peroza J."/>
            <person name="Wilse K."/>
            <person name="Wiersma-Koch H."/>
            <person name="D'Elia T."/>
            <person name="Garlena R.A."/>
            <person name="Russell D.A."/>
            <person name="Pope W.H."/>
            <person name="Jacobs-Sera D."/>
            <person name="Hatfull G.F."/>
        </authorList>
    </citation>
    <scope>NUCLEOTIDE SEQUENCE [LARGE SCALE GENOMIC DNA]</scope>
</reference>
<dbReference type="GeneID" id="55611864"/>
<dbReference type="Proteomes" id="UP000278789">
    <property type="component" value="Segment"/>
</dbReference>
<keyword evidence="3" id="KW-1185">Reference proteome</keyword>
<feature type="transmembrane region" description="Helical" evidence="1">
    <location>
        <begin position="7"/>
        <end position="26"/>
    </location>
</feature>
<dbReference type="KEGG" id="vg:55611864"/>
<sequence>MNSKVALWVWGIATIAWAILLVPSLLWWQDSLLWVIVMSWWANVASSAAAFLAAHLERKQDKEKEK</sequence>
<feature type="transmembrane region" description="Helical" evidence="1">
    <location>
        <begin position="32"/>
        <end position="56"/>
    </location>
</feature>
<dbReference type="EMBL" id="MH834613">
    <property type="protein sequence ID" value="AYN57954.1"/>
    <property type="molecule type" value="Genomic_DNA"/>
</dbReference>